<evidence type="ECO:0000313" key="2">
    <source>
        <dbReference type="Proteomes" id="UP000774617"/>
    </source>
</evidence>
<organism evidence="1 2">
    <name type="scientific">Macrophomina phaseolina</name>
    <dbReference type="NCBI Taxonomy" id="35725"/>
    <lineage>
        <taxon>Eukaryota</taxon>
        <taxon>Fungi</taxon>
        <taxon>Dikarya</taxon>
        <taxon>Ascomycota</taxon>
        <taxon>Pezizomycotina</taxon>
        <taxon>Dothideomycetes</taxon>
        <taxon>Dothideomycetes incertae sedis</taxon>
        <taxon>Botryosphaeriales</taxon>
        <taxon>Botryosphaeriaceae</taxon>
        <taxon>Macrophomina</taxon>
    </lineage>
</organism>
<keyword evidence="2" id="KW-1185">Reference proteome</keyword>
<proteinExistence type="predicted"/>
<evidence type="ECO:0000313" key="1">
    <source>
        <dbReference type="EMBL" id="KAH7047620.1"/>
    </source>
</evidence>
<accession>A0ABQ8G940</accession>
<dbReference type="Proteomes" id="UP000774617">
    <property type="component" value="Unassembled WGS sequence"/>
</dbReference>
<name>A0ABQ8G940_9PEZI</name>
<reference evidence="1 2" key="1">
    <citation type="journal article" date="2021" name="Nat. Commun.">
        <title>Genetic determinants of endophytism in the Arabidopsis root mycobiome.</title>
        <authorList>
            <person name="Mesny F."/>
            <person name="Miyauchi S."/>
            <person name="Thiergart T."/>
            <person name="Pickel B."/>
            <person name="Atanasova L."/>
            <person name="Karlsson M."/>
            <person name="Huettel B."/>
            <person name="Barry K.W."/>
            <person name="Haridas S."/>
            <person name="Chen C."/>
            <person name="Bauer D."/>
            <person name="Andreopoulos W."/>
            <person name="Pangilinan J."/>
            <person name="LaButti K."/>
            <person name="Riley R."/>
            <person name="Lipzen A."/>
            <person name="Clum A."/>
            <person name="Drula E."/>
            <person name="Henrissat B."/>
            <person name="Kohler A."/>
            <person name="Grigoriev I.V."/>
            <person name="Martin F.M."/>
            <person name="Hacquard S."/>
        </authorList>
    </citation>
    <scope>NUCLEOTIDE SEQUENCE [LARGE SCALE GENOMIC DNA]</scope>
    <source>
        <strain evidence="1 2">MPI-SDFR-AT-0080</strain>
    </source>
</reference>
<dbReference type="EMBL" id="JAGTJR010000016">
    <property type="protein sequence ID" value="KAH7047620.1"/>
    <property type="molecule type" value="Genomic_DNA"/>
</dbReference>
<gene>
    <name evidence="1" type="ORF">B0J12DRAFT_729380</name>
</gene>
<comment type="caution">
    <text evidence="1">The sequence shown here is derived from an EMBL/GenBank/DDBJ whole genome shotgun (WGS) entry which is preliminary data.</text>
</comment>
<sequence length="159" mass="16846">MTYYSPAKGVDATFGNFVENLRFYVAAEGNTTTTTDFVAFFAPNATIAMGPVQNFTGADQIATFKETICSGDCIINYHFPNVTRVSSETSTNKTFAVQGLAKAQYINGSCGATVSLSYETRFTVLKDEVGTAELCPGSGSLAFLDLVAQSATGGTCDDF</sequence>
<protein>
    <submittedName>
        <fullName evidence="1">Uncharacterized protein</fullName>
    </submittedName>
</protein>